<proteinExistence type="predicted"/>
<gene>
    <name evidence="1" type="ORF">L3X38_016536</name>
</gene>
<comment type="caution">
    <text evidence="1">The sequence shown here is derived from an EMBL/GenBank/DDBJ whole genome shotgun (WGS) entry which is preliminary data.</text>
</comment>
<name>A0AAD4Z8B9_PRUDU</name>
<dbReference type="EMBL" id="JAJFAZ020000003">
    <property type="protein sequence ID" value="KAI5337267.1"/>
    <property type="molecule type" value="Genomic_DNA"/>
</dbReference>
<sequence>MLPSDVTMSTDIQFAFSFVSVLEIYLTSLGDAQTVGASNANQVDYDPLNPASLRIRFASILTVTSSVFKLEFGQFSASVFGHFRSVFGVGPRTKVVPNMALGYQLTRMRDLQEVQPARTTKQSVVGGPSGAVPAVPTMQVDPNFQQTLELLTQVLASTG</sequence>
<reference evidence="1 2" key="1">
    <citation type="journal article" date="2022" name="G3 (Bethesda)">
        <title>Whole-genome sequence and methylome profiling of the almond [Prunus dulcis (Mill.) D.A. Webb] cultivar 'Nonpareil'.</title>
        <authorList>
            <person name="D'Amico-Willman K.M."/>
            <person name="Ouma W.Z."/>
            <person name="Meulia T."/>
            <person name="Sideli G.M."/>
            <person name="Gradziel T.M."/>
            <person name="Fresnedo-Ramirez J."/>
        </authorList>
    </citation>
    <scope>NUCLEOTIDE SEQUENCE [LARGE SCALE GENOMIC DNA]</scope>
    <source>
        <strain evidence="1">Clone GOH B32 T37-40</strain>
    </source>
</reference>
<keyword evidence="2" id="KW-1185">Reference proteome</keyword>
<protein>
    <submittedName>
        <fullName evidence="1">Uncharacterized protein</fullName>
    </submittedName>
</protein>
<accession>A0AAD4Z8B9</accession>
<dbReference type="Proteomes" id="UP001054821">
    <property type="component" value="Chromosome 3"/>
</dbReference>
<evidence type="ECO:0000313" key="1">
    <source>
        <dbReference type="EMBL" id="KAI5337267.1"/>
    </source>
</evidence>
<dbReference type="AlphaFoldDB" id="A0AAD4Z8B9"/>
<organism evidence="1 2">
    <name type="scientific">Prunus dulcis</name>
    <name type="common">Almond</name>
    <name type="synonym">Amygdalus dulcis</name>
    <dbReference type="NCBI Taxonomy" id="3755"/>
    <lineage>
        <taxon>Eukaryota</taxon>
        <taxon>Viridiplantae</taxon>
        <taxon>Streptophyta</taxon>
        <taxon>Embryophyta</taxon>
        <taxon>Tracheophyta</taxon>
        <taxon>Spermatophyta</taxon>
        <taxon>Magnoliopsida</taxon>
        <taxon>eudicotyledons</taxon>
        <taxon>Gunneridae</taxon>
        <taxon>Pentapetalae</taxon>
        <taxon>rosids</taxon>
        <taxon>fabids</taxon>
        <taxon>Rosales</taxon>
        <taxon>Rosaceae</taxon>
        <taxon>Amygdaloideae</taxon>
        <taxon>Amygdaleae</taxon>
        <taxon>Prunus</taxon>
    </lineage>
</organism>
<evidence type="ECO:0000313" key="2">
    <source>
        <dbReference type="Proteomes" id="UP001054821"/>
    </source>
</evidence>